<dbReference type="PANTHER" id="PTHR43038:SF3">
    <property type="entry name" value="ABC TRANSPORTER G FAMILY MEMBER 20 ISOFORM X1"/>
    <property type="match status" value="1"/>
</dbReference>
<feature type="domain" description="ABC transporter" evidence="3">
    <location>
        <begin position="4"/>
        <end position="228"/>
    </location>
</feature>
<evidence type="ECO:0000313" key="4">
    <source>
        <dbReference type="EMBL" id="KIR17886.1"/>
    </source>
</evidence>
<organism evidence="4 5">
    <name type="scientific">Pseudomonas fluorescens</name>
    <dbReference type="NCBI Taxonomy" id="294"/>
    <lineage>
        <taxon>Bacteria</taxon>
        <taxon>Pseudomonadati</taxon>
        <taxon>Pseudomonadota</taxon>
        <taxon>Gammaproteobacteria</taxon>
        <taxon>Pseudomonadales</taxon>
        <taxon>Pseudomonadaceae</taxon>
        <taxon>Pseudomonas</taxon>
    </lineage>
</organism>
<dbReference type="InterPro" id="IPR003439">
    <property type="entry name" value="ABC_transporter-like_ATP-bd"/>
</dbReference>
<dbReference type="SMART" id="SM00382">
    <property type="entry name" value="AAA"/>
    <property type="match status" value="1"/>
</dbReference>
<dbReference type="Pfam" id="PF00005">
    <property type="entry name" value="ABC_tran"/>
    <property type="match status" value="1"/>
</dbReference>
<dbReference type="EC" id="3.6.3.-" evidence="4"/>
<accession>A0A0D0T1R6</accession>
<keyword evidence="1" id="KW-0547">Nucleotide-binding</keyword>
<dbReference type="PANTHER" id="PTHR43038">
    <property type="entry name" value="ATP-BINDING CASSETTE, SUB-FAMILY H, MEMBER 1"/>
    <property type="match status" value="1"/>
</dbReference>
<evidence type="ECO:0000313" key="5">
    <source>
        <dbReference type="Proteomes" id="UP000032210"/>
    </source>
</evidence>
<dbReference type="GO" id="GO:0016887">
    <property type="term" value="F:ATP hydrolysis activity"/>
    <property type="evidence" value="ECO:0007669"/>
    <property type="project" value="InterPro"/>
</dbReference>
<dbReference type="Gene3D" id="3.40.50.300">
    <property type="entry name" value="P-loop containing nucleotide triphosphate hydrolases"/>
    <property type="match status" value="1"/>
</dbReference>
<name>A0A0D0T1R6_PSEFL</name>
<dbReference type="PATRIC" id="fig|294.125.peg.5315"/>
<comment type="caution">
    <text evidence="4">The sequence shown here is derived from an EMBL/GenBank/DDBJ whole genome shotgun (WGS) entry which is preliminary data.</text>
</comment>
<dbReference type="AlphaFoldDB" id="A0A0D0T1R6"/>
<proteinExistence type="predicted"/>
<dbReference type="EMBL" id="JXCQ01000086">
    <property type="protein sequence ID" value="KIR17886.1"/>
    <property type="molecule type" value="Genomic_DNA"/>
</dbReference>
<reference evidence="4 5" key="1">
    <citation type="submission" date="2015-01" db="EMBL/GenBank/DDBJ databases">
        <title>Genome sequence of the beneficial rhizobacterium Pseudomonas fluorescens 2-79.</title>
        <authorList>
            <person name="Thuermer A."/>
            <person name="Daniel R."/>
        </authorList>
    </citation>
    <scope>NUCLEOTIDE SEQUENCE [LARGE SCALE GENOMIC DNA]</scope>
    <source>
        <strain evidence="4 5">2-79</strain>
    </source>
</reference>
<evidence type="ECO:0000259" key="3">
    <source>
        <dbReference type="PROSITE" id="PS50893"/>
    </source>
</evidence>
<gene>
    <name evidence="4" type="primary">lptB_4</name>
    <name evidence="4" type="ORF">PFLU3_51710</name>
</gene>
<protein>
    <submittedName>
        <fullName evidence="4">LptB_4 protein</fullName>
        <ecNumber evidence="4">3.6.3.-</ecNumber>
    </submittedName>
</protein>
<dbReference type="Proteomes" id="UP000032210">
    <property type="component" value="Unassembled WGS sequence"/>
</dbReference>
<keyword evidence="2" id="KW-0067">ATP-binding</keyword>
<evidence type="ECO:0000256" key="1">
    <source>
        <dbReference type="ARBA" id="ARBA00022741"/>
    </source>
</evidence>
<dbReference type="SUPFAM" id="SSF52540">
    <property type="entry name" value="P-loop containing nucleoside triphosphate hydrolases"/>
    <property type="match status" value="1"/>
</dbReference>
<dbReference type="GO" id="GO:0005524">
    <property type="term" value="F:ATP binding"/>
    <property type="evidence" value="ECO:0007669"/>
    <property type="project" value="UniProtKB-KW"/>
</dbReference>
<dbReference type="InterPro" id="IPR027417">
    <property type="entry name" value="P-loop_NTPase"/>
</dbReference>
<dbReference type="PROSITE" id="PS50893">
    <property type="entry name" value="ABC_TRANSPORTER_2"/>
    <property type="match status" value="1"/>
</dbReference>
<dbReference type="RefSeq" id="WP_043051340.1">
    <property type="nucleotide sequence ID" value="NZ_JXCQ01000086.1"/>
</dbReference>
<evidence type="ECO:0000256" key="2">
    <source>
        <dbReference type="ARBA" id="ARBA00022840"/>
    </source>
</evidence>
<dbReference type="InterPro" id="IPR003593">
    <property type="entry name" value="AAA+_ATPase"/>
</dbReference>
<keyword evidence="4" id="KW-0378">Hydrolase</keyword>
<sequence>MKRLIVDALDVRYAQHVLFNNAELVVESGSISGLLGPNGSGKTTFFDVICGLKKRSGGEIHRSFSKLLYLSQIIATPPVFRMFDVFNMMMLFCSDTPITQRHALEKIEKWSPGIAERYCEIWKKKSSLCSYGEKRCFFTLSLLSVNADLVILDEPTAGVDPEFRYHIWRCLEGAAAEGVAVLVSSHNVDEIVTHCDDFYMLSQRRFNRFTDAEGFMSRYGGSTLDEAFIHAASLPGN</sequence>